<dbReference type="OrthoDB" id="5498344at2"/>
<evidence type="ECO:0000313" key="9">
    <source>
        <dbReference type="Proteomes" id="UP000223913"/>
    </source>
</evidence>
<dbReference type="Pfam" id="PF22700">
    <property type="entry name" value="MVD-like_N"/>
    <property type="match status" value="1"/>
</dbReference>
<dbReference type="GO" id="GO:0005524">
    <property type="term" value="F:ATP binding"/>
    <property type="evidence" value="ECO:0007669"/>
    <property type="project" value="UniProtKB-KW"/>
</dbReference>
<dbReference type="EMBL" id="PDUD01000030">
    <property type="protein sequence ID" value="PHN03712.1"/>
    <property type="molecule type" value="Genomic_DNA"/>
</dbReference>
<feature type="domain" description="Diphosphomevalonate decarboxylase-like N-terminal" evidence="7">
    <location>
        <begin position="25"/>
        <end position="182"/>
    </location>
</feature>
<dbReference type="SUPFAM" id="SSF55060">
    <property type="entry name" value="GHMP Kinase, C-terminal domain"/>
    <property type="match status" value="1"/>
</dbReference>
<sequence length="362" mass="40752">MDYTNSRLVIETTKIEPGSVSWRSPSNIALIKYWGKHGRQLPQNPSFSFTLDQAFSETTLEYTTKTGADQGIALEFLFEGKENDAFREKVKKYLESITDIFPFLRQFNLKIRSSNSFPHSAGIASSASGMSALALCLCSLEYELFGTLEDDLAFRKKASYVARLGSGSACRSIYAKAAIWGDNPEVEAASDLYAIPYWEEIDPVFHSFHDDILIVNKSEKKVSSRAGHGLMEGNVYAEDRYRQARQRFRQLIGALKKGDLETFGRITEGEALTLHAMMMASPTPYLLLHPNTINIIQRLQDYRATSGQPIYFTLDAGPNPHILYPDSIAREAQQFIRGELSEFCVDWIEDQVGEGPLQLEEN</sequence>
<organism evidence="8 9">
    <name type="scientific">Flavilitoribacter nigricans (strain ATCC 23147 / DSM 23189 / NBRC 102662 / NCIMB 1420 / SS-2)</name>
    <name type="common">Lewinella nigricans</name>
    <dbReference type="NCBI Taxonomy" id="1122177"/>
    <lineage>
        <taxon>Bacteria</taxon>
        <taxon>Pseudomonadati</taxon>
        <taxon>Bacteroidota</taxon>
        <taxon>Saprospiria</taxon>
        <taxon>Saprospirales</taxon>
        <taxon>Lewinellaceae</taxon>
        <taxon>Flavilitoribacter</taxon>
    </lineage>
</organism>
<dbReference type="Proteomes" id="UP000223913">
    <property type="component" value="Unassembled WGS sequence"/>
</dbReference>
<gene>
    <name evidence="8" type="ORF">CRP01_25885</name>
</gene>
<dbReference type="PANTHER" id="PTHR10977:SF3">
    <property type="entry name" value="DIPHOSPHOMEVALONATE DECARBOXYLASE"/>
    <property type="match status" value="1"/>
</dbReference>
<evidence type="ECO:0000256" key="2">
    <source>
        <dbReference type="ARBA" id="ARBA00022741"/>
    </source>
</evidence>
<evidence type="ECO:0000256" key="4">
    <source>
        <dbReference type="ARBA" id="ARBA00023098"/>
    </source>
</evidence>
<evidence type="ECO:0000259" key="7">
    <source>
        <dbReference type="Pfam" id="PF22700"/>
    </source>
</evidence>
<dbReference type="InterPro" id="IPR041431">
    <property type="entry name" value="Mvd1_C"/>
</dbReference>
<keyword evidence="2" id="KW-0547">Nucleotide-binding</keyword>
<keyword evidence="5" id="KW-0456">Lyase</keyword>
<dbReference type="InterPro" id="IPR053859">
    <property type="entry name" value="MVD-like_N"/>
</dbReference>
<evidence type="ECO:0000256" key="3">
    <source>
        <dbReference type="ARBA" id="ARBA00022840"/>
    </source>
</evidence>
<evidence type="ECO:0000313" key="8">
    <source>
        <dbReference type="EMBL" id="PHN03712.1"/>
    </source>
</evidence>
<reference evidence="8 9" key="1">
    <citation type="submission" date="2017-10" db="EMBL/GenBank/DDBJ databases">
        <title>The draft genome sequence of Lewinella nigricans NBRC 102662.</title>
        <authorList>
            <person name="Wang K."/>
        </authorList>
    </citation>
    <scope>NUCLEOTIDE SEQUENCE [LARGE SCALE GENOMIC DNA]</scope>
    <source>
        <strain evidence="8 9">NBRC 102662</strain>
    </source>
</reference>
<dbReference type="SUPFAM" id="SSF54211">
    <property type="entry name" value="Ribosomal protein S5 domain 2-like"/>
    <property type="match status" value="1"/>
</dbReference>
<dbReference type="PIRSF" id="PIRSF015950">
    <property type="entry name" value="Mev_P_decrbx"/>
    <property type="match status" value="1"/>
</dbReference>
<dbReference type="InterPro" id="IPR014721">
    <property type="entry name" value="Ribsml_uS5_D2-typ_fold_subgr"/>
</dbReference>
<evidence type="ECO:0000256" key="5">
    <source>
        <dbReference type="ARBA" id="ARBA00023239"/>
    </source>
</evidence>
<evidence type="ECO:0000259" key="6">
    <source>
        <dbReference type="Pfam" id="PF18376"/>
    </source>
</evidence>
<keyword evidence="9" id="KW-1185">Reference proteome</keyword>
<evidence type="ECO:0000256" key="1">
    <source>
        <dbReference type="ARBA" id="ARBA00022516"/>
    </source>
</evidence>
<dbReference type="Pfam" id="PF18376">
    <property type="entry name" value="MDD_C"/>
    <property type="match status" value="1"/>
</dbReference>
<dbReference type="AlphaFoldDB" id="A0A2D0N598"/>
<dbReference type="Gene3D" id="3.30.230.10">
    <property type="match status" value="1"/>
</dbReference>
<accession>A0A2D0N598</accession>
<dbReference type="InterPro" id="IPR020568">
    <property type="entry name" value="Ribosomal_Su5_D2-typ_SF"/>
</dbReference>
<protein>
    <submittedName>
        <fullName evidence="8">Diphosphomevalonate decarboxylase</fullName>
    </submittedName>
</protein>
<dbReference type="GO" id="GO:0008299">
    <property type="term" value="P:isoprenoid biosynthetic process"/>
    <property type="evidence" value="ECO:0007669"/>
    <property type="project" value="InterPro"/>
</dbReference>
<name>A0A2D0N598_FLAN2</name>
<keyword evidence="1" id="KW-0444">Lipid biosynthesis</keyword>
<proteinExistence type="predicted"/>
<keyword evidence="3" id="KW-0067">ATP-binding</keyword>
<dbReference type="InterPro" id="IPR036554">
    <property type="entry name" value="GHMP_kinase_C_sf"/>
</dbReference>
<feature type="domain" description="Mvd1 C-terminal" evidence="6">
    <location>
        <begin position="212"/>
        <end position="334"/>
    </location>
</feature>
<comment type="caution">
    <text evidence="8">The sequence shown here is derived from an EMBL/GenBank/DDBJ whole genome shotgun (WGS) entry which is preliminary data.</text>
</comment>
<dbReference type="InterPro" id="IPR005935">
    <property type="entry name" value="Mev_decarb"/>
</dbReference>
<dbReference type="Gene3D" id="3.30.70.890">
    <property type="entry name" value="GHMP kinase, C-terminal domain"/>
    <property type="match status" value="1"/>
</dbReference>
<keyword evidence="4" id="KW-0443">Lipid metabolism</keyword>
<dbReference type="GO" id="GO:0016831">
    <property type="term" value="F:carboxy-lyase activity"/>
    <property type="evidence" value="ECO:0007669"/>
    <property type="project" value="InterPro"/>
</dbReference>
<dbReference type="PANTHER" id="PTHR10977">
    <property type="entry name" value="DIPHOSPHOMEVALONATE DECARBOXYLASE"/>
    <property type="match status" value="1"/>
</dbReference>